<comment type="similarity">
    <text evidence="1">Belongs to the universal stress protein A family.</text>
</comment>
<accession>A0AAV3T1K7</accession>
<dbReference type="Gene3D" id="3.40.50.620">
    <property type="entry name" value="HUPs"/>
    <property type="match status" value="1"/>
</dbReference>
<proteinExistence type="inferred from homology"/>
<organism evidence="3 4">
    <name type="scientific">Salarchaeum japonicum</name>
    <dbReference type="NCBI Taxonomy" id="555573"/>
    <lineage>
        <taxon>Archaea</taxon>
        <taxon>Methanobacteriati</taxon>
        <taxon>Methanobacteriota</taxon>
        <taxon>Stenosarchaea group</taxon>
        <taxon>Halobacteria</taxon>
        <taxon>Halobacteriales</taxon>
        <taxon>Halobacteriaceae</taxon>
    </lineage>
</organism>
<evidence type="ECO:0000259" key="2">
    <source>
        <dbReference type="Pfam" id="PF00582"/>
    </source>
</evidence>
<feature type="domain" description="UspA" evidence="2">
    <location>
        <begin position="28"/>
        <end position="170"/>
    </location>
</feature>
<dbReference type="SUPFAM" id="SSF52402">
    <property type="entry name" value="Adenine nucleotide alpha hydrolases-like"/>
    <property type="match status" value="1"/>
</dbReference>
<dbReference type="AlphaFoldDB" id="A0AAV3T1K7"/>
<evidence type="ECO:0000313" key="3">
    <source>
        <dbReference type="EMBL" id="GAA0652380.1"/>
    </source>
</evidence>
<protein>
    <recommendedName>
        <fullName evidence="2">UspA domain-containing protein</fullName>
    </recommendedName>
</protein>
<evidence type="ECO:0000256" key="1">
    <source>
        <dbReference type="ARBA" id="ARBA00008791"/>
    </source>
</evidence>
<dbReference type="PANTHER" id="PTHR46268:SF6">
    <property type="entry name" value="UNIVERSAL STRESS PROTEIN UP12"/>
    <property type="match status" value="1"/>
</dbReference>
<dbReference type="EMBL" id="BAAADU010000002">
    <property type="protein sequence ID" value="GAA0652380.1"/>
    <property type="molecule type" value="Genomic_DNA"/>
</dbReference>
<dbReference type="Pfam" id="PF00582">
    <property type="entry name" value="Usp"/>
    <property type="match status" value="1"/>
</dbReference>
<comment type="caution">
    <text evidence="3">The sequence shown here is derived from an EMBL/GenBank/DDBJ whole genome shotgun (WGS) entry which is preliminary data.</text>
</comment>
<evidence type="ECO:0000313" key="4">
    <source>
        <dbReference type="Proteomes" id="UP001500194"/>
    </source>
</evidence>
<keyword evidence="4" id="KW-1185">Reference proteome</keyword>
<dbReference type="CDD" id="cd00293">
    <property type="entry name" value="USP-like"/>
    <property type="match status" value="1"/>
</dbReference>
<reference evidence="3 4" key="1">
    <citation type="journal article" date="2019" name="Int. J. Syst. Evol. Microbiol.">
        <title>The Global Catalogue of Microorganisms (GCM) 10K type strain sequencing project: providing services to taxonomists for standard genome sequencing and annotation.</title>
        <authorList>
            <consortium name="The Broad Institute Genomics Platform"/>
            <consortium name="The Broad Institute Genome Sequencing Center for Infectious Disease"/>
            <person name="Wu L."/>
            <person name="Ma J."/>
        </authorList>
    </citation>
    <scope>NUCLEOTIDE SEQUENCE [LARGE SCALE GENOMIC DNA]</scope>
    <source>
        <strain evidence="3 4">JCM 16327</strain>
    </source>
</reference>
<gene>
    <name evidence="3" type="ORF">GCM10009019_14450</name>
</gene>
<dbReference type="PANTHER" id="PTHR46268">
    <property type="entry name" value="STRESS RESPONSE PROTEIN NHAX"/>
    <property type="match status" value="1"/>
</dbReference>
<sequence length="173" mass="18500">MPAMVAGGWRGHRIFIPGEASAPCMYEVLLPVGESESRAKRAAEVVTDFPGDADEVSVVVLNVFEDFEVSGEAGHVSSDSAFEGEITDAHENEFPPSVDAAVEHLEAAGVEVSKRREEGEPEEIVPSVAEELDVDNIVMSARKRSPTGKLLFGSTTQATMLSVDRPVTVITSE</sequence>
<name>A0AAV3T1K7_9EURY</name>
<dbReference type="InterPro" id="IPR014729">
    <property type="entry name" value="Rossmann-like_a/b/a_fold"/>
</dbReference>
<dbReference type="InterPro" id="IPR006016">
    <property type="entry name" value="UspA"/>
</dbReference>
<dbReference type="Proteomes" id="UP001500194">
    <property type="component" value="Unassembled WGS sequence"/>
</dbReference>